<dbReference type="Pfam" id="PF02353">
    <property type="entry name" value="CMAS"/>
    <property type="match status" value="1"/>
</dbReference>
<dbReference type="EMBL" id="CAESAN010000043">
    <property type="protein sequence ID" value="CAB4342005.1"/>
    <property type="molecule type" value="Genomic_DNA"/>
</dbReference>
<dbReference type="GO" id="GO:0008610">
    <property type="term" value="P:lipid biosynthetic process"/>
    <property type="evidence" value="ECO:0007669"/>
    <property type="project" value="InterPro"/>
</dbReference>
<comment type="similarity">
    <text evidence="1">Belongs to the CFA/CMAS family.</text>
</comment>
<name>A0A6J5ZHD2_9ZZZZ</name>
<dbReference type="SUPFAM" id="SSF53335">
    <property type="entry name" value="S-adenosyl-L-methionine-dependent methyltransferases"/>
    <property type="match status" value="1"/>
</dbReference>
<evidence type="ECO:0000313" key="6">
    <source>
        <dbReference type="EMBL" id="CAB4342005.1"/>
    </source>
</evidence>
<dbReference type="PIRSF" id="PIRSF003085">
    <property type="entry name" value="CMAS"/>
    <property type="match status" value="1"/>
</dbReference>
<keyword evidence="2" id="KW-0489">Methyltransferase</keyword>
<dbReference type="PANTHER" id="PTHR43667">
    <property type="entry name" value="CYCLOPROPANE-FATTY-ACYL-PHOSPHOLIPID SYNTHASE"/>
    <property type="match status" value="1"/>
</dbReference>
<dbReference type="CDD" id="cd02440">
    <property type="entry name" value="AdoMet_MTases"/>
    <property type="match status" value="1"/>
</dbReference>
<reference evidence="6" key="1">
    <citation type="submission" date="2020-05" db="EMBL/GenBank/DDBJ databases">
        <authorList>
            <person name="Chiriac C."/>
            <person name="Salcher M."/>
            <person name="Ghai R."/>
            <person name="Kavagutti S V."/>
        </authorList>
    </citation>
    <scope>NUCLEOTIDE SEQUENCE</scope>
</reference>
<accession>A0A6J5ZHD2</accession>
<dbReference type="InterPro" id="IPR029063">
    <property type="entry name" value="SAM-dependent_MTases_sf"/>
</dbReference>
<keyword evidence="4" id="KW-0949">S-adenosyl-L-methionine</keyword>
<dbReference type="InterPro" id="IPR003333">
    <property type="entry name" value="CMAS"/>
</dbReference>
<organism evidence="6">
    <name type="scientific">freshwater metagenome</name>
    <dbReference type="NCBI Taxonomy" id="449393"/>
    <lineage>
        <taxon>unclassified sequences</taxon>
        <taxon>metagenomes</taxon>
        <taxon>ecological metagenomes</taxon>
    </lineage>
</organism>
<evidence type="ECO:0000256" key="5">
    <source>
        <dbReference type="ARBA" id="ARBA00023098"/>
    </source>
</evidence>
<evidence type="ECO:0000256" key="1">
    <source>
        <dbReference type="ARBA" id="ARBA00010815"/>
    </source>
</evidence>
<evidence type="ECO:0000256" key="3">
    <source>
        <dbReference type="ARBA" id="ARBA00022679"/>
    </source>
</evidence>
<dbReference type="GO" id="GO:0008168">
    <property type="term" value="F:methyltransferase activity"/>
    <property type="evidence" value="ECO:0007669"/>
    <property type="project" value="UniProtKB-KW"/>
</dbReference>
<dbReference type="PANTHER" id="PTHR43667:SF2">
    <property type="entry name" value="FATTY ACID C-METHYL TRANSFERASE"/>
    <property type="match status" value="1"/>
</dbReference>
<keyword evidence="5" id="KW-0443">Lipid metabolism</keyword>
<dbReference type="InterPro" id="IPR050723">
    <property type="entry name" value="CFA/CMAS"/>
</dbReference>
<dbReference type="AlphaFoldDB" id="A0A6J5ZHD2"/>
<evidence type="ECO:0000256" key="4">
    <source>
        <dbReference type="ARBA" id="ARBA00022691"/>
    </source>
</evidence>
<evidence type="ECO:0000256" key="2">
    <source>
        <dbReference type="ARBA" id="ARBA00022603"/>
    </source>
</evidence>
<keyword evidence="3" id="KW-0808">Transferase</keyword>
<dbReference type="GO" id="GO:0032259">
    <property type="term" value="P:methylation"/>
    <property type="evidence" value="ECO:0007669"/>
    <property type="project" value="UniProtKB-KW"/>
</dbReference>
<protein>
    <submittedName>
        <fullName evidence="6">Unannotated protein</fullName>
    </submittedName>
</protein>
<gene>
    <name evidence="6" type="ORF">UFOPK3547_00661</name>
</gene>
<sequence>MIAADRAARRVIFAALRRLEGGRLTIVEGARRTTFGVDRADSYGRAPVDCVIRVNDRRVYRRVLRESSVGLGVSFAEGWWETDDLTETLRLLSRNVRRADPLLGRIRSLTGPVADPIRALRPADRERDRINIGAHYDQGNEFFALFLDPTMMYSCAIFPHSASTLEEASVEKLEQICRRAQLSAEDHVLEIGTGWGGFAVHAASLYGCRVTTTTISREQYEFATERVREAGLEDLVTVLFEHYRDLDGQFDKLVSIEMIEAVDWREYDDFFASCARLLKPNGLCTLQAITVPGQRFERSKNVQDFIKAVIFPGGCLPSVEAILSSTARATDFDLIDLDDIGLHYAETLRRWRSALLANRDKLEQLGFDDVAARVWEFYFCYCEAGFDERVISDVQLVLARPGFVASSSPEGP</sequence>
<proteinExistence type="inferred from homology"/>
<dbReference type="Gene3D" id="3.40.50.150">
    <property type="entry name" value="Vaccinia Virus protein VP39"/>
    <property type="match status" value="1"/>
</dbReference>